<evidence type="ECO:0000313" key="4">
    <source>
        <dbReference type="EnsemblMetazoa" id="PHUM258270-PA"/>
    </source>
</evidence>
<dbReference type="HOGENOM" id="CLU_348284_0_0_1"/>
<feature type="domain" description="C2H2-type" evidence="2">
    <location>
        <begin position="549"/>
        <end position="570"/>
    </location>
</feature>
<dbReference type="PANTHER" id="PTHR21190">
    <property type="entry name" value="GH10077P"/>
    <property type="match status" value="1"/>
</dbReference>
<dbReference type="Pfam" id="PF00096">
    <property type="entry name" value="zf-C2H2"/>
    <property type="match status" value="1"/>
</dbReference>
<feature type="domain" description="C2H2-type" evidence="2">
    <location>
        <begin position="176"/>
        <end position="197"/>
    </location>
</feature>
<feature type="compositionally biased region" description="Polar residues" evidence="1">
    <location>
        <begin position="674"/>
        <end position="686"/>
    </location>
</feature>
<feature type="compositionally biased region" description="Low complexity" evidence="1">
    <location>
        <begin position="747"/>
        <end position="763"/>
    </location>
</feature>
<dbReference type="STRING" id="121224.E0VK82"/>
<evidence type="ECO:0000313" key="3">
    <source>
        <dbReference type="EMBL" id="EEB13788.1"/>
    </source>
</evidence>
<proteinExistence type="predicted"/>
<dbReference type="CTD" id="8235259"/>
<evidence type="ECO:0000256" key="1">
    <source>
        <dbReference type="SAM" id="MobiDB-lite"/>
    </source>
</evidence>
<accession>E0VK82</accession>
<dbReference type="PROSITE" id="PS00028">
    <property type="entry name" value="ZINC_FINGER_C2H2_1"/>
    <property type="match status" value="5"/>
</dbReference>
<dbReference type="EnsemblMetazoa" id="PHUM258270-RA">
    <property type="protein sequence ID" value="PHUM258270-PA"/>
    <property type="gene ID" value="PHUM258270"/>
</dbReference>
<feature type="domain" description="C2H2-type" evidence="2">
    <location>
        <begin position="513"/>
        <end position="534"/>
    </location>
</feature>
<evidence type="ECO:0000313" key="5">
    <source>
        <dbReference type="Proteomes" id="UP000009046"/>
    </source>
</evidence>
<feature type="compositionally biased region" description="Polar residues" evidence="1">
    <location>
        <begin position="649"/>
        <end position="659"/>
    </location>
</feature>
<feature type="domain" description="C2H2-type" evidence="2">
    <location>
        <begin position="248"/>
        <end position="269"/>
    </location>
</feature>
<reference evidence="3" key="1">
    <citation type="submission" date="2007-04" db="EMBL/GenBank/DDBJ databases">
        <title>Annotation of Pediculus humanus corporis strain USDA.</title>
        <authorList>
            <person name="Kirkness E."/>
            <person name="Hannick L."/>
            <person name="Hass B."/>
            <person name="Bruggner R."/>
            <person name="Lawson D."/>
            <person name="Bidwell S."/>
            <person name="Joardar V."/>
            <person name="Caler E."/>
            <person name="Walenz B."/>
            <person name="Inman J."/>
            <person name="Schobel S."/>
            <person name="Galinsky K."/>
            <person name="Amedeo P."/>
            <person name="Strausberg R."/>
        </authorList>
    </citation>
    <scope>NUCLEOTIDE SEQUENCE</scope>
    <source>
        <strain evidence="3">USDA</strain>
    </source>
</reference>
<feature type="compositionally biased region" description="Basic and acidic residues" evidence="1">
    <location>
        <begin position="354"/>
        <end position="373"/>
    </location>
</feature>
<dbReference type="AlphaFoldDB" id="E0VK82"/>
<dbReference type="Proteomes" id="UP000009046">
    <property type="component" value="Unassembled WGS sequence"/>
</dbReference>
<dbReference type="OrthoDB" id="10020956at2759"/>
<dbReference type="GeneID" id="8235259"/>
<dbReference type="InterPro" id="IPR013087">
    <property type="entry name" value="Znf_C2H2_type"/>
</dbReference>
<protein>
    <recommendedName>
        <fullName evidence="2">C2H2-type domain-containing protein</fullName>
    </recommendedName>
</protein>
<dbReference type="SMART" id="SM00355">
    <property type="entry name" value="ZnF_C2H2"/>
    <property type="match status" value="6"/>
</dbReference>
<dbReference type="EMBL" id="DS235239">
    <property type="protein sequence ID" value="EEB13788.1"/>
    <property type="molecule type" value="Genomic_DNA"/>
</dbReference>
<dbReference type="RefSeq" id="XP_002426526.1">
    <property type="nucleotide sequence ID" value="XM_002426481.1"/>
</dbReference>
<feature type="region of interest" description="Disordered" evidence="1">
    <location>
        <begin position="741"/>
        <end position="763"/>
    </location>
</feature>
<gene>
    <name evidence="4" type="primary">8235259</name>
    <name evidence="3" type="ORF">Phum_PHUM258270</name>
</gene>
<name>E0VK82_PEDHC</name>
<dbReference type="eggNOG" id="ENOG502RMF7">
    <property type="taxonomic scope" value="Eukaryota"/>
</dbReference>
<feature type="compositionally biased region" description="Acidic residues" evidence="1">
    <location>
        <begin position="388"/>
        <end position="414"/>
    </location>
</feature>
<feature type="region of interest" description="Disordered" evidence="1">
    <location>
        <begin position="315"/>
        <end position="417"/>
    </location>
</feature>
<dbReference type="KEGG" id="phu:Phum_PHUM258270"/>
<feature type="domain" description="C2H2-type" evidence="2">
    <location>
        <begin position="612"/>
        <end position="633"/>
    </location>
</feature>
<sequence length="810" mass="92056">MDNLKNVTVLDVAEPKIVFDIKNKEIDEENDDKIWKRKTENWNVINLKRSYEDDSMNSKKRRKQLKPIKIDMTNFDDMVQVPKKIIGLYNNVVGTTTIMSSPKSEDEEDEDELLNEEKMFSMSVDKNDINVPNIDTGPKFLTNPHFMFPLSFQTMTNSNNYFTEANLKIFNQEAYCELCKKEFCNKYFLKTHKANKHGIYTDVLPMIPPVNKINMKIEGKDDGTTMKSFENGGEMGEETGDCTQTAFCDICNKKFCNKYFVKKHKNKCHGTNEDDDIHGLLHPCHKEIHTKLVQNISNDSTKETDSTLIMIKPLALTSSKKEENDDESDNHDDGKKENADDEQLSPLNLIMSGKETRQKKQESVVDDLKKEEEVISSDDDIGEKNDGNGEEDNDDDDDDQDDDDEENDNDDECSSENIEKLQTMLLRLNPSDIESSKTCKVCNDVIDNSDDQQHKCNSIHLENNREKINSSETNESSNDSKIEFETAKMENQDYFFINRYNNLKQMKPTSSYCEICNKELCNKYFMRTHMQRMHGIEIEHGAQIGGVVCNICNKELCSKYFLRVHKQNTHGIMSPNSILGPSTSGNVSNQRIETIKPTRGDSKLTQSLTQACYICNKRFRSPKWLQAHFASDHREETTNTTITITTTTGKTESNDSAEGNSKEEQFGSSSSSSLPTSKDNNHSSDTGVKLKDNPPEGLDVISKIFWENDSASKTFNCSRCPFTTSVLAFLFVHERSHFVLSQDPSDSSSTTTTTTTTTKSSSSLATSASSLQNLIRDKAFWQHKITQELPECLDLSGTKSKYVRLEQNGS</sequence>
<dbReference type="VEuPathDB" id="VectorBase:PHUM258270"/>
<dbReference type="EMBL" id="AAZO01002992">
    <property type="status" value="NOT_ANNOTATED_CDS"/>
    <property type="molecule type" value="Genomic_DNA"/>
</dbReference>
<dbReference type="InParanoid" id="E0VK82"/>
<keyword evidence="5" id="KW-1185">Reference proteome</keyword>
<organism>
    <name type="scientific">Pediculus humanus subsp. corporis</name>
    <name type="common">Body louse</name>
    <dbReference type="NCBI Taxonomy" id="121224"/>
    <lineage>
        <taxon>Eukaryota</taxon>
        <taxon>Metazoa</taxon>
        <taxon>Ecdysozoa</taxon>
        <taxon>Arthropoda</taxon>
        <taxon>Hexapoda</taxon>
        <taxon>Insecta</taxon>
        <taxon>Pterygota</taxon>
        <taxon>Neoptera</taxon>
        <taxon>Paraneoptera</taxon>
        <taxon>Psocodea</taxon>
        <taxon>Troctomorpha</taxon>
        <taxon>Phthiraptera</taxon>
        <taxon>Anoplura</taxon>
        <taxon>Pediculidae</taxon>
        <taxon>Pediculus</taxon>
    </lineage>
</organism>
<reference evidence="4" key="3">
    <citation type="submission" date="2020-05" db="UniProtKB">
        <authorList>
            <consortium name="EnsemblMetazoa"/>
        </authorList>
    </citation>
    <scope>IDENTIFICATION</scope>
    <source>
        <strain evidence="4">USDA</strain>
    </source>
</reference>
<feature type="region of interest" description="Disordered" evidence="1">
    <location>
        <begin position="630"/>
        <end position="694"/>
    </location>
</feature>
<evidence type="ECO:0000259" key="2">
    <source>
        <dbReference type="PROSITE" id="PS00028"/>
    </source>
</evidence>
<dbReference type="PANTHER" id="PTHR21190:SF1">
    <property type="entry name" value="GH10077P"/>
    <property type="match status" value="1"/>
</dbReference>
<reference evidence="3" key="2">
    <citation type="submission" date="2007-04" db="EMBL/GenBank/DDBJ databases">
        <title>The genome of the human body louse.</title>
        <authorList>
            <consortium name="The Human Body Louse Genome Consortium"/>
            <person name="Kirkness E."/>
            <person name="Walenz B."/>
            <person name="Hass B."/>
            <person name="Bruggner R."/>
            <person name="Strausberg R."/>
        </authorList>
    </citation>
    <scope>NUCLEOTIDE SEQUENCE</scope>
    <source>
        <strain evidence="3">USDA</strain>
    </source>
</reference>
<dbReference type="Gene3D" id="3.30.160.60">
    <property type="entry name" value="Classic Zinc Finger"/>
    <property type="match status" value="2"/>
</dbReference>
<feature type="compositionally biased region" description="Low complexity" evidence="1">
    <location>
        <begin position="638"/>
        <end position="648"/>
    </location>
</feature>